<dbReference type="PANTHER" id="PTHR31303:SF1">
    <property type="entry name" value="CTP-DEPENDENT DIACYLGLYCEROL KINASE 1"/>
    <property type="match status" value="1"/>
</dbReference>
<sequence length="178" mass="19523">VIPLGYYLVIPDRWLVVKILFLCSVFSIAIELGRNRLPGLELFFNRWFYFMLRKHESRGKTTGATWLLIGSCITIGLFPKEIAVPALLFLTVGDTFAAIVGITFPMGRIREKTISGGLAGMILSLAVILPIMQNIDAEILILGGFAAMLIELSPIPLNDNLTIPVLSGFVMLSGSQLL</sequence>
<evidence type="ECO:0000256" key="1">
    <source>
        <dbReference type="SAM" id="Phobius"/>
    </source>
</evidence>
<dbReference type="GO" id="GO:0004143">
    <property type="term" value="F:ATP-dependent diacylglycerol kinase activity"/>
    <property type="evidence" value="ECO:0007669"/>
    <property type="project" value="InterPro"/>
</dbReference>
<protein>
    <recommendedName>
        <fullName evidence="3">Dolichol kinase</fullName>
    </recommendedName>
</protein>
<keyword evidence="1" id="KW-0812">Transmembrane</keyword>
<evidence type="ECO:0000313" key="2">
    <source>
        <dbReference type="EMBL" id="SUZ50181.1"/>
    </source>
</evidence>
<keyword evidence="1" id="KW-0472">Membrane</keyword>
<feature type="transmembrane region" description="Helical" evidence="1">
    <location>
        <begin position="61"/>
        <end position="78"/>
    </location>
</feature>
<gene>
    <name evidence="2" type="ORF">METZ01_LOCUS3035</name>
</gene>
<reference evidence="2" key="1">
    <citation type="submission" date="2018-05" db="EMBL/GenBank/DDBJ databases">
        <authorList>
            <person name="Lanie J.A."/>
            <person name="Ng W.-L."/>
            <person name="Kazmierczak K.M."/>
            <person name="Andrzejewski T.M."/>
            <person name="Davidsen T.M."/>
            <person name="Wayne K.J."/>
            <person name="Tettelin H."/>
            <person name="Glass J.I."/>
            <person name="Rusch D."/>
            <person name="Podicherti R."/>
            <person name="Tsui H.-C.T."/>
            <person name="Winkler M.E."/>
        </authorList>
    </citation>
    <scope>NUCLEOTIDE SEQUENCE</scope>
</reference>
<proteinExistence type="predicted"/>
<evidence type="ECO:0008006" key="3">
    <source>
        <dbReference type="Google" id="ProtNLM"/>
    </source>
</evidence>
<feature type="transmembrane region" description="Helical" evidence="1">
    <location>
        <begin position="14"/>
        <end position="33"/>
    </location>
</feature>
<dbReference type="InterPro" id="IPR037997">
    <property type="entry name" value="Dgk1-like"/>
</dbReference>
<name>A0A381N6E7_9ZZZZ</name>
<feature type="transmembrane region" description="Helical" evidence="1">
    <location>
        <begin position="84"/>
        <end position="104"/>
    </location>
</feature>
<keyword evidence="1" id="KW-1133">Transmembrane helix</keyword>
<dbReference type="PANTHER" id="PTHR31303">
    <property type="entry name" value="CTP-DEPENDENT DIACYLGLYCEROL KINASE 1"/>
    <property type="match status" value="1"/>
</dbReference>
<feature type="non-terminal residue" evidence="2">
    <location>
        <position position="1"/>
    </location>
</feature>
<organism evidence="2">
    <name type="scientific">marine metagenome</name>
    <dbReference type="NCBI Taxonomy" id="408172"/>
    <lineage>
        <taxon>unclassified sequences</taxon>
        <taxon>metagenomes</taxon>
        <taxon>ecological metagenomes</taxon>
    </lineage>
</organism>
<accession>A0A381N6E7</accession>
<dbReference type="AlphaFoldDB" id="A0A381N6E7"/>
<dbReference type="EMBL" id="UINC01000156">
    <property type="protein sequence ID" value="SUZ50181.1"/>
    <property type="molecule type" value="Genomic_DNA"/>
</dbReference>
<feature type="transmembrane region" description="Helical" evidence="1">
    <location>
        <begin position="116"/>
        <end position="133"/>
    </location>
</feature>